<accession>A0ABT8SEC9</accession>
<feature type="non-terminal residue" evidence="1">
    <location>
        <position position="1"/>
    </location>
</feature>
<name>A0ABT8SEC9_9BURK</name>
<proteinExistence type="predicted"/>
<protein>
    <submittedName>
        <fullName evidence="1">Uncharacterized protein</fullName>
    </submittedName>
</protein>
<organism evidence="1 2">
    <name type="scientific">Variovorax ginsengisoli</name>
    <dbReference type="NCBI Taxonomy" id="363844"/>
    <lineage>
        <taxon>Bacteria</taxon>
        <taxon>Pseudomonadati</taxon>
        <taxon>Pseudomonadota</taxon>
        <taxon>Betaproteobacteria</taxon>
        <taxon>Burkholderiales</taxon>
        <taxon>Comamonadaceae</taxon>
        <taxon>Variovorax</taxon>
    </lineage>
</organism>
<dbReference type="Proteomes" id="UP001169027">
    <property type="component" value="Unassembled WGS sequence"/>
</dbReference>
<comment type="caution">
    <text evidence="1">The sequence shown here is derived from an EMBL/GenBank/DDBJ whole genome shotgun (WGS) entry which is preliminary data.</text>
</comment>
<sequence length="150" mass="16466">AGISGSTRCQNSSVTTHDSTRFAKISIHRRAQCGSDRQFTYLRISSKKRVKGYKPAWRMASPGVEPTAFESLRALLSGVATNLNPRKTCWRLGGLVLFFDMTVEGLKLKASPPKNVVLCMDLDDLMNADIRSTLPPCGRNPCPSHADDPT</sequence>
<gene>
    <name evidence="1" type="ORF">Q2T77_33545</name>
</gene>
<dbReference type="EMBL" id="JAUKVY010000037">
    <property type="protein sequence ID" value="MDO1537203.1"/>
    <property type="molecule type" value="Genomic_DNA"/>
</dbReference>
<evidence type="ECO:0000313" key="1">
    <source>
        <dbReference type="EMBL" id="MDO1537203.1"/>
    </source>
</evidence>
<reference evidence="1" key="1">
    <citation type="submission" date="2023-06" db="EMBL/GenBank/DDBJ databases">
        <authorList>
            <person name="Jiang Y."/>
            <person name="Liu Q."/>
        </authorList>
    </citation>
    <scope>NUCLEOTIDE SEQUENCE</scope>
    <source>
        <strain evidence="1">CGMCC 1.12090</strain>
    </source>
</reference>
<evidence type="ECO:0000313" key="2">
    <source>
        <dbReference type="Proteomes" id="UP001169027"/>
    </source>
</evidence>
<keyword evidence="2" id="KW-1185">Reference proteome</keyword>